<accession>A0A0G4NW68</accession>
<dbReference type="InterPro" id="IPR033433">
    <property type="entry name" value="GtaA_N"/>
</dbReference>
<dbReference type="Proteomes" id="UP000053732">
    <property type="component" value="Unassembled WGS sequence"/>
</dbReference>
<evidence type="ECO:0000313" key="3">
    <source>
        <dbReference type="Proteomes" id="UP000053732"/>
    </source>
</evidence>
<gene>
    <name evidence="2" type="ORF">PCAMFM013_S002g000175</name>
</gene>
<keyword evidence="3" id="KW-1185">Reference proteome</keyword>
<dbReference type="EMBL" id="HG793135">
    <property type="protein sequence ID" value="CRL18305.1"/>
    <property type="molecule type" value="Genomic_DNA"/>
</dbReference>
<reference evidence="2 3" key="1">
    <citation type="journal article" date="2014" name="Nat. Commun.">
        <title>Multiple recent horizontal transfers of a large genomic region in cheese making fungi.</title>
        <authorList>
            <person name="Cheeseman K."/>
            <person name="Ropars J."/>
            <person name="Renault P."/>
            <person name="Dupont J."/>
            <person name="Gouzy J."/>
            <person name="Branca A."/>
            <person name="Abraham A.L."/>
            <person name="Ceppi M."/>
            <person name="Conseiller E."/>
            <person name="Debuchy R."/>
            <person name="Malagnac F."/>
            <person name="Goarin A."/>
            <person name="Silar P."/>
            <person name="Lacoste S."/>
            <person name="Sallet E."/>
            <person name="Bensimon A."/>
            <person name="Giraud T."/>
            <person name="Brygoo Y."/>
        </authorList>
    </citation>
    <scope>NUCLEOTIDE SEQUENCE [LARGE SCALE GENOMIC DNA]</scope>
    <source>
        <strain evidence="3">FM 013</strain>
    </source>
</reference>
<sequence>MYQFQGYSPINPPSYPLAVQTPHHISPYLPGNNLIWFVTAHIDVSRVICLACTFPKVVPTPAPSLRHVEAGSRTFPLDCFSPVSPKNHLHQSLPFCYLTLTVAVDDSS</sequence>
<dbReference type="Pfam" id="PF17168">
    <property type="entry name" value="DUF5127"/>
    <property type="match status" value="1"/>
</dbReference>
<feature type="domain" description="Glutaminase A N-terminal" evidence="1">
    <location>
        <begin position="67"/>
        <end position="107"/>
    </location>
</feature>
<dbReference type="STRING" id="1429867.A0A0G4NW68"/>
<dbReference type="AlphaFoldDB" id="A0A0G4NW68"/>
<evidence type="ECO:0000259" key="1">
    <source>
        <dbReference type="Pfam" id="PF17168"/>
    </source>
</evidence>
<name>A0A0G4NW68_PENC3</name>
<organism evidence="2 3">
    <name type="scientific">Penicillium camemberti (strain FM 013)</name>
    <dbReference type="NCBI Taxonomy" id="1429867"/>
    <lineage>
        <taxon>Eukaryota</taxon>
        <taxon>Fungi</taxon>
        <taxon>Dikarya</taxon>
        <taxon>Ascomycota</taxon>
        <taxon>Pezizomycotina</taxon>
        <taxon>Eurotiomycetes</taxon>
        <taxon>Eurotiomycetidae</taxon>
        <taxon>Eurotiales</taxon>
        <taxon>Aspergillaceae</taxon>
        <taxon>Penicillium</taxon>
    </lineage>
</organism>
<protein>
    <submittedName>
        <fullName evidence="2">Str. FM013</fullName>
    </submittedName>
</protein>
<proteinExistence type="predicted"/>
<evidence type="ECO:0000313" key="2">
    <source>
        <dbReference type="EMBL" id="CRL18305.1"/>
    </source>
</evidence>